<reference evidence="2 3" key="1">
    <citation type="submission" date="2014-12" db="EMBL/GenBank/DDBJ databases">
        <title>Draft Genome Sequence of Pseudoalteromonas luteoviolacea HI1.</title>
        <authorList>
            <person name="Asahina A.Y."/>
            <person name="Hadfield M.G."/>
        </authorList>
    </citation>
    <scope>NUCLEOTIDE SEQUENCE [LARGE SCALE GENOMIC DNA]</scope>
    <source>
        <strain evidence="2 3">HI1</strain>
    </source>
</reference>
<accession>A0A0C1QVG9</accession>
<organism evidence="2 3">
    <name type="scientific">Pseudoalteromonas luteoviolacea</name>
    <dbReference type="NCBI Taxonomy" id="43657"/>
    <lineage>
        <taxon>Bacteria</taxon>
        <taxon>Pseudomonadati</taxon>
        <taxon>Pseudomonadota</taxon>
        <taxon>Gammaproteobacteria</taxon>
        <taxon>Alteromonadales</taxon>
        <taxon>Pseudoalteromonadaceae</taxon>
        <taxon>Pseudoalteromonas</taxon>
    </lineage>
</organism>
<evidence type="ECO:0000313" key="3">
    <source>
        <dbReference type="Proteomes" id="UP000031327"/>
    </source>
</evidence>
<name>A0A0C1QVG9_9GAMM</name>
<dbReference type="InterPro" id="IPR040483">
    <property type="entry name" value="PatG_dom"/>
</dbReference>
<sequence>MNTPDNVCAPAPVQRASNQANGELVYAIGKIQPSFPTLNLEKQYEAAALSIKANPDEFYKVFSYQVTADNQPDLTYRPFLYLAQQATWVLTINLVDSYVLIPDTPTQLDALIDTTNHLQDDYVMNGRLVGFDMPNSRADYMLPTVKVKHLINSADISIPVLADGQPANRQLALPALKPTTGLSGQDRAGNYFKSHFYQIVVGSDQQLLLEDVQAIYVQVQDTEPTRQVYEFILSSSDRSRYACNIDVTNQYPFVSSRLAPFAKSN</sequence>
<protein>
    <recommendedName>
        <fullName evidence="1">PatG domain-containing protein</fullName>
    </recommendedName>
</protein>
<dbReference type="RefSeq" id="WP_039607658.1">
    <property type="nucleotide sequence ID" value="NZ_JWIC01000001.1"/>
</dbReference>
<gene>
    <name evidence="2" type="ORF">JF50_00960</name>
</gene>
<dbReference type="OrthoDB" id="6292056at2"/>
<dbReference type="Proteomes" id="UP000031327">
    <property type="component" value="Unassembled WGS sequence"/>
</dbReference>
<dbReference type="Pfam" id="PF18047">
    <property type="entry name" value="PatG_D"/>
    <property type="match status" value="1"/>
</dbReference>
<proteinExistence type="predicted"/>
<feature type="domain" description="PatG" evidence="1">
    <location>
        <begin position="25"/>
        <end position="120"/>
    </location>
</feature>
<evidence type="ECO:0000313" key="2">
    <source>
        <dbReference type="EMBL" id="KID59057.1"/>
    </source>
</evidence>
<dbReference type="EMBL" id="JWIC01000001">
    <property type="protein sequence ID" value="KID59057.1"/>
    <property type="molecule type" value="Genomic_DNA"/>
</dbReference>
<evidence type="ECO:0000259" key="1">
    <source>
        <dbReference type="Pfam" id="PF18047"/>
    </source>
</evidence>
<comment type="caution">
    <text evidence="2">The sequence shown here is derived from an EMBL/GenBank/DDBJ whole genome shotgun (WGS) entry which is preliminary data.</text>
</comment>
<dbReference type="AlphaFoldDB" id="A0A0C1QVG9"/>